<dbReference type="InterPro" id="IPR036737">
    <property type="entry name" value="OmpA-like_sf"/>
</dbReference>
<evidence type="ECO:0000256" key="4">
    <source>
        <dbReference type="SAM" id="MobiDB-lite"/>
    </source>
</evidence>
<sequence>MKRQPRILAGTAIGLLMASAPLGAYPLQGGVASGNLHGAPLVLAQAACAEGQSAEECAQGGAEQPRKRKREQQQQSESAPATEQAAPAEPEQKPRRKRQEQQQMDNGQSGEAAPAEQQFKPRKKRDQQQQTEAAPADQGGQPATDEQQFKPRKKRDQQQQTEAAPADQGGQPATDEQQPRKKKRNQQKEAAPAEQPAEQAAPAATDQLQGDQQGNQGRKKRKRDQQQGEPAGQAGEQVAPAEQTAPANDNQQGGNQLRKKHKQNQQGETAPAEQTQTNEPAKKPAPAGEPVPQAEPLQNGEQQPVQGEQAQDKKKRGKKPAAEQPANGEQPAIGEQTKTGQPATGEQQPVTGNQPANNNEPANGGNAAQGETANPNEAPVLDSQKDAFRKRRGGQNGGAQTGGAQTGGAQTENGQAGNGRNANQAGQQQGGQQAQQPAPVDQGPPPTDDKTAQQAIQPEKIAPVTEEKGKRVDLTPQDVVRERRRPQGADVVKQLGDRVILQFNNQTFVESNEAPRITRGARDVYYEDLSGGRTREIVERDNGVRIVTVRNRNGDVVRRSRITPDGREYVLSYVDERYYNDVDEWRDPGDDLPPMRLDMPRRDYILDSEDVESDDDYYTFLEQPPVERVQRLYSIDEVKRSARVRDIARRIDLDTLNFDFGSATISDTEVQKLDGVASAMEKLLKKNPAETFLIEGHTDAVGTPDANLALSDRRAEAVAEALTNAFGIPAENLTTQGYGEEYLKVNTPGPNRENRRVAIRRITSLVAPVASNSDQQ</sequence>
<feature type="region of interest" description="Disordered" evidence="4">
    <location>
        <begin position="48"/>
        <end position="476"/>
    </location>
</feature>
<feature type="domain" description="OmpA-like" evidence="6">
    <location>
        <begin position="645"/>
        <end position="770"/>
    </location>
</feature>
<dbReference type="InterPro" id="IPR006664">
    <property type="entry name" value="OMP_bac"/>
</dbReference>
<feature type="compositionally biased region" description="Low complexity" evidence="4">
    <location>
        <begin position="73"/>
        <end position="89"/>
    </location>
</feature>
<proteinExistence type="predicted"/>
<organism evidence="7 8">
    <name type="scientific">Mesorhizobium plurifarium</name>
    <dbReference type="NCBI Taxonomy" id="69974"/>
    <lineage>
        <taxon>Bacteria</taxon>
        <taxon>Pseudomonadati</taxon>
        <taxon>Pseudomonadota</taxon>
        <taxon>Alphaproteobacteria</taxon>
        <taxon>Hyphomicrobiales</taxon>
        <taxon>Phyllobacteriaceae</taxon>
        <taxon>Mesorhizobium</taxon>
    </lineage>
</organism>
<protein>
    <submittedName>
        <fullName evidence="7">OmpA/MotB domain protein</fullName>
    </submittedName>
</protein>
<feature type="compositionally biased region" description="Basic and acidic residues" evidence="4">
    <location>
        <begin position="465"/>
        <end position="476"/>
    </location>
</feature>
<dbReference type="GO" id="GO:0016020">
    <property type="term" value="C:membrane"/>
    <property type="evidence" value="ECO:0007669"/>
    <property type="project" value="UniProtKB-SubCell"/>
</dbReference>
<evidence type="ECO:0000259" key="6">
    <source>
        <dbReference type="PROSITE" id="PS51123"/>
    </source>
</evidence>
<evidence type="ECO:0000313" key="8">
    <source>
        <dbReference type="Proteomes" id="UP000182888"/>
    </source>
</evidence>
<feature type="compositionally biased region" description="Low complexity" evidence="4">
    <location>
        <begin position="407"/>
        <end position="441"/>
    </location>
</feature>
<dbReference type="AlphaFoldDB" id="A0A0K2VQY0"/>
<feature type="compositionally biased region" description="Low complexity" evidence="4">
    <location>
        <begin position="188"/>
        <end position="216"/>
    </location>
</feature>
<accession>A0A0K2VQY0</accession>
<dbReference type="Pfam" id="PF00691">
    <property type="entry name" value="OmpA"/>
    <property type="match status" value="1"/>
</dbReference>
<dbReference type="CDD" id="cd07185">
    <property type="entry name" value="OmpA_C-like"/>
    <property type="match status" value="1"/>
</dbReference>
<reference evidence="8" key="1">
    <citation type="submission" date="2014-08" db="EMBL/GenBank/DDBJ databases">
        <authorList>
            <person name="Edwards T."/>
        </authorList>
    </citation>
    <scope>NUCLEOTIDE SEQUENCE [LARGE SCALE GENOMIC DNA]</scope>
</reference>
<feature type="compositionally biased region" description="Gly residues" evidence="4">
    <location>
        <begin position="394"/>
        <end position="406"/>
    </location>
</feature>
<dbReference type="EMBL" id="CCND01000005">
    <property type="protein sequence ID" value="CDX50941.1"/>
    <property type="molecule type" value="Genomic_DNA"/>
</dbReference>
<keyword evidence="2 3" id="KW-0472">Membrane</keyword>
<name>A0A0K2VQY0_MESPL</name>
<evidence type="ECO:0000256" key="3">
    <source>
        <dbReference type="PROSITE-ProRule" id="PRU00473"/>
    </source>
</evidence>
<dbReference type="Proteomes" id="UP000182888">
    <property type="component" value="Unassembled WGS sequence"/>
</dbReference>
<dbReference type="PRINTS" id="PR01021">
    <property type="entry name" value="OMPADOMAIN"/>
</dbReference>
<feature type="compositionally biased region" description="Low complexity" evidence="4">
    <location>
        <begin position="227"/>
        <end position="237"/>
    </location>
</feature>
<dbReference type="PROSITE" id="PS51123">
    <property type="entry name" value="OMPA_2"/>
    <property type="match status" value="1"/>
</dbReference>
<dbReference type="InterPro" id="IPR006665">
    <property type="entry name" value="OmpA-like"/>
</dbReference>
<evidence type="ECO:0000256" key="5">
    <source>
        <dbReference type="SAM" id="SignalP"/>
    </source>
</evidence>
<feature type="chain" id="PRO_5005489917" evidence="5">
    <location>
        <begin position="25"/>
        <end position="776"/>
    </location>
</feature>
<feature type="compositionally biased region" description="Low complexity" evidence="4">
    <location>
        <begin position="352"/>
        <end position="371"/>
    </location>
</feature>
<feature type="compositionally biased region" description="Polar residues" evidence="4">
    <location>
        <begin position="299"/>
        <end position="309"/>
    </location>
</feature>
<comment type="subcellular location">
    <subcellularLocation>
        <location evidence="1">Membrane</location>
    </subcellularLocation>
</comment>
<evidence type="ECO:0000256" key="1">
    <source>
        <dbReference type="ARBA" id="ARBA00004370"/>
    </source>
</evidence>
<feature type="compositionally biased region" description="Polar residues" evidence="4">
    <location>
        <begin position="264"/>
        <end position="279"/>
    </location>
</feature>
<gene>
    <name evidence="7" type="ORF">MPL1032_130052</name>
</gene>
<evidence type="ECO:0000313" key="7">
    <source>
        <dbReference type="EMBL" id="CDX50941.1"/>
    </source>
</evidence>
<keyword evidence="5" id="KW-0732">Signal</keyword>
<feature type="compositionally biased region" description="Polar residues" evidence="4">
    <location>
        <begin position="245"/>
        <end position="255"/>
    </location>
</feature>
<feature type="signal peptide" evidence="5">
    <location>
        <begin position="1"/>
        <end position="24"/>
    </location>
</feature>
<dbReference type="Gene3D" id="3.30.1330.60">
    <property type="entry name" value="OmpA-like domain"/>
    <property type="match status" value="1"/>
</dbReference>
<dbReference type="SUPFAM" id="SSF103088">
    <property type="entry name" value="OmpA-like"/>
    <property type="match status" value="1"/>
</dbReference>
<evidence type="ECO:0000256" key="2">
    <source>
        <dbReference type="ARBA" id="ARBA00023136"/>
    </source>
</evidence>
<feature type="compositionally biased region" description="Polar residues" evidence="4">
    <location>
        <begin position="336"/>
        <end position="351"/>
    </location>
</feature>